<evidence type="ECO:0000313" key="6">
    <source>
        <dbReference type="Proteomes" id="UP000007801"/>
    </source>
</evidence>
<dbReference type="FunCoup" id="B3LWI8">
    <property type="interactions" value="13"/>
</dbReference>
<keyword evidence="2" id="KW-0090">Biological rhythms</keyword>
<dbReference type="PANTHER" id="PTHR11008:SF32">
    <property type="entry name" value="CIRCADIAN CLOCK-CONTROLLED PROTEIN DAYWAKE-RELATED"/>
    <property type="match status" value="1"/>
</dbReference>
<reference evidence="5 6" key="1">
    <citation type="journal article" date="2007" name="Nature">
        <title>Evolution of genes and genomes on the Drosophila phylogeny.</title>
        <authorList>
            <consortium name="Drosophila 12 Genomes Consortium"/>
            <person name="Clark A.G."/>
            <person name="Eisen M.B."/>
            <person name="Smith D.R."/>
            <person name="Bergman C.M."/>
            <person name="Oliver B."/>
            <person name="Markow T.A."/>
            <person name="Kaufman T.C."/>
            <person name="Kellis M."/>
            <person name="Gelbart W."/>
            <person name="Iyer V.N."/>
            <person name="Pollard D.A."/>
            <person name="Sackton T.B."/>
            <person name="Larracuente A.M."/>
            <person name="Singh N.D."/>
            <person name="Abad J.P."/>
            <person name="Abt D.N."/>
            <person name="Adryan B."/>
            <person name="Aguade M."/>
            <person name="Akashi H."/>
            <person name="Anderson W.W."/>
            <person name="Aquadro C.F."/>
            <person name="Ardell D.H."/>
            <person name="Arguello R."/>
            <person name="Artieri C.G."/>
            <person name="Barbash D.A."/>
            <person name="Barker D."/>
            <person name="Barsanti P."/>
            <person name="Batterham P."/>
            <person name="Batzoglou S."/>
            <person name="Begun D."/>
            <person name="Bhutkar A."/>
            <person name="Blanco E."/>
            <person name="Bosak S.A."/>
            <person name="Bradley R.K."/>
            <person name="Brand A.D."/>
            <person name="Brent M.R."/>
            <person name="Brooks A.N."/>
            <person name="Brown R.H."/>
            <person name="Butlin R.K."/>
            <person name="Caggese C."/>
            <person name="Calvi B.R."/>
            <person name="Bernardo de Carvalho A."/>
            <person name="Caspi A."/>
            <person name="Castrezana S."/>
            <person name="Celniker S.E."/>
            <person name="Chang J.L."/>
            <person name="Chapple C."/>
            <person name="Chatterji S."/>
            <person name="Chinwalla A."/>
            <person name="Civetta A."/>
            <person name="Clifton S.W."/>
            <person name="Comeron J.M."/>
            <person name="Costello J.C."/>
            <person name="Coyne J.A."/>
            <person name="Daub J."/>
            <person name="David R.G."/>
            <person name="Delcher A.L."/>
            <person name="Delehaunty K."/>
            <person name="Do C.B."/>
            <person name="Ebling H."/>
            <person name="Edwards K."/>
            <person name="Eickbush T."/>
            <person name="Evans J.D."/>
            <person name="Filipski A."/>
            <person name="Findeiss S."/>
            <person name="Freyhult E."/>
            <person name="Fulton L."/>
            <person name="Fulton R."/>
            <person name="Garcia A.C."/>
            <person name="Gardiner A."/>
            <person name="Garfield D.A."/>
            <person name="Garvin B.E."/>
            <person name="Gibson G."/>
            <person name="Gilbert D."/>
            <person name="Gnerre S."/>
            <person name="Godfrey J."/>
            <person name="Good R."/>
            <person name="Gotea V."/>
            <person name="Gravely B."/>
            <person name="Greenberg A.J."/>
            <person name="Griffiths-Jones S."/>
            <person name="Gross S."/>
            <person name="Guigo R."/>
            <person name="Gustafson E.A."/>
            <person name="Haerty W."/>
            <person name="Hahn M.W."/>
            <person name="Halligan D.L."/>
            <person name="Halpern A.L."/>
            <person name="Halter G.M."/>
            <person name="Han M.V."/>
            <person name="Heger A."/>
            <person name="Hillier L."/>
            <person name="Hinrichs A.S."/>
            <person name="Holmes I."/>
            <person name="Hoskins R.A."/>
            <person name="Hubisz M.J."/>
            <person name="Hultmark D."/>
            <person name="Huntley M.A."/>
            <person name="Jaffe D.B."/>
            <person name="Jagadeeshan S."/>
            <person name="Jeck W.R."/>
            <person name="Johnson J."/>
            <person name="Jones C.D."/>
            <person name="Jordan W.C."/>
            <person name="Karpen G.H."/>
            <person name="Kataoka E."/>
            <person name="Keightley P.D."/>
            <person name="Kheradpour P."/>
            <person name="Kirkness E.F."/>
            <person name="Koerich L.B."/>
            <person name="Kristiansen K."/>
            <person name="Kudrna D."/>
            <person name="Kulathinal R.J."/>
            <person name="Kumar S."/>
            <person name="Kwok R."/>
            <person name="Lander E."/>
            <person name="Langley C.H."/>
            <person name="Lapoint R."/>
            <person name="Lazzaro B.P."/>
            <person name="Lee S.J."/>
            <person name="Levesque L."/>
            <person name="Li R."/>
            <person name="Lin C.F."/>
            <person name="Lin M.F."/>
            <person name="Lindblad-Toh K."/>
            <person name="Llopart A."/>
            <person name="Long M."/>
            <person name="Low L."/>
            <person name="Lozovsky E."/>
            <person name="Lu J."/>
            <person name="Luo M."/>
            <person name="Machado C.A."/>
            <person name="Makalowski W."/>
            <person name="Marzo M."/>
            <person name="Matsuda M."/>
            <person name="Matzkin L."/>
            <person name="McAllister B."/>
            <person name="McBride C.S."/>
            <person name="McKernan B."/>
            <person name="McKernan K."/>
            <person name="Mendez-Lago M."/>
            <person name="Minx P."/>
            <person name="Mollenhauer M.U."/>
            <person name="Montooth K."/>
            <person name="Mount S.M."/>
            <person name="Mu X."/>
            <person name="Myers E."/>
            <person name="Negre B."/>
            <person name="Newfeld S."/>
            <person name="Nielsen R."/>
            <person name="Noor M.A."/>
            <person name="O'Grady P."/>
            <person name="Pachter L."/>
            <person name="Papaceit M."/>
            <person name="Parisi M.J."/>
            <person name="Parisi M."/>
            <person name="Parts L."/>
            <person name="Pedersen J.S."/>
            <person name="Pesole G."/>
            <person name="Phillippy A.M."/>
            <person name="Ponting C.P."/>
            <person name="Pop M."/>
            <person name="Porcelli D."/>
            <person name="Powell J.R."/>
            <person name="Prohaska S."/>
            <person name="Pruitt K."/>
            <person name="Puig M."/>
            <person name="Quesneville H."/>
            <person name="Ram K.R."/>
            <person name="Rand D."/>
            <person name="Rasmussen M.D."/>
            <person name="Reed L.K."/>
            <person name="Reenan R."/>
            <person name="Reily A."/>
            <person name="Remington K.A."/>
            <person name="Rieger T.T."/>
            <person name="Ritchie M.G."/>
            <person name="Robin C."/>
            <person name="Rogers Y.H."/>
            <person name="Rohde C."/>
            <person name="Rozas J."/>
            <person name="Rubenfield M.J."/>
            <person name="Ruiz A."/>
            <person name="Russo S."/>
            <person name="Salzberg S.L."/>
            <person name="Sanchez-Gracia A."/>
            <person name="Saranga D.J."/>
            <person name="Sato H."/>
            <person name="Schaeffer S.W."/>
            <person name="Schatz M.C."/>
            <person name="Schlenke T."/>
            <person name="Schwartz R."/>
            <person name="Segarra C."/>
            <person name="Singh R.S."/>
            <person name="Sirot L."/>
            <person name="Sirota M."/>
            <person name="Sisneros N.B."/>
            <person name="Smith C.D."/>
            <person name="Smith T.F."/>
            <person name="Spieth J."/>
            <person name="Stage D.E."/>
            <person name="Stark A."/>
            <person name="Stephan W."/>
            <person name="Strausberg R.L."/>
            <person name="Strempel S."/>
            <person name="Sturgill D."/>
            <person name="Sutton G."/>
            <person name="Sutton G.G."/>
            <person name="Tao W."/>
            <person name="Teichmann S."/>
            <person name="Tobari Y.N."/>
            <person name="Tomimura Y."/>
            <person name="Tsolas J.M."/>
            <person name="Valente V.L."/>
            <person name="Venter E."/>
            <person name="Venter J.C."/>
            <person name="Vicario S."/>
            <person name="Vieira F.G."/>
            <person name="Vilella A.J."/>
            <person name="Villasante A."/>
            <person name="Walenz B."/>
            <person name="Wang J."/>
            <person name="Wasserman M."/>
            <person name="Watts T."/>
            <person name="Wilson D."/>
            <person name="Wilson R.K."/>
            <person name="Wing R.A."/>
            <person name="Wolfner M.F."/>
            <person name="Wong A."/>
            <person name="Wong G.K."/>
            <person name="Wu C.I."/>
            <person name="Wu G."/>
            <person name="Yamamoto D."/>
            <person name="Yang H.P."/>
            <person name="Yang S.P."/>
            <person name="Yorke J.A."/>
            <person name="Yoshida K."/>
            <person name="Zdobnov E."/>
            <person name="Zhang P."/>
            <person name="Zhang Y."/>
            <person name="Zimin A.V."/>
            <person name="Baldwin J."/>
            <person name="Abdouelleil A."/>
            <person name="Abdulkadir J."/>
            <person name="Abebe A."/>
            <person name="Abera B."/>
            <person name="Abreu J."/>
            <person name="Acer S.C."/>
            <person name="Aftuck L."/>
            <person name="Alexander A."/>
            <person name="An P."/>
            <person name="Anderson E."/>
            <person name="Anderson S."/>
            <person name="Arachi H."/>
            <person name="Azer M."/>
            <person name="Bachantsang P."/>
            <person name="Barry A."/>
            <person name="Bayul T."/>
            <person name="Berlin A."/>
            <person name="Bessette D."/>
            <person name="Bloom T."/>
            <person name="Blye J."/>
            <person name="Boguslavskiy L."/>
            <person name="Bonnet C."/>
            <person name="Boukhgalter B."/>
            <person name="Bourzgui I."/>
            <person name="Brown A."/>
            <person name="Cahill P."/>
            <person name="Channer S."/>
            <person name="Cheshatsang Y."/>
            <person name="Chuda L."/>
            <person name="Citroen M."/>
            <person name="Collymore A."/>
            <person name="Cooke P."/>
            <person name="Costello M."/>
            <person name="D'Aco K."/>
            <person name="Daza R."/>
            <person name="De Haan G."/>
            <person name="DeGray S."/>
            <person name="DeMaso C."/>
            <person name="Dhargay N."/>
            <person name="Dooley K."/>
            <person name="Dooley E."/>
            <person name="Doricent M."/>
            <person name="Dorje P."/>
            <person name="Dorjee K."/>
            <person name="Dupes A."/>
            <person name="Elong R."/>
            <person name="Falk J."/>
            <person name="Farina A."/>
            <person name="Faro S."/>
            <person name="Ferguson D."/>
            <person name="Fisher S."/>
            <person name="Foley C.D."/>
            <person name="Franke A."/>
            <person name="Friedrich D."/>
            <person name="Gadbois L."/>
            <person name="Gearin G."/>
            <person name="Gearin C.R."/>
            <person name="Giannoukos G."/>
            <person name="Goode T."/>
            <person name="Graham J."/>
            <person name="Grandbois E."/>
            <person name="Grewal S."/>
            <person name="Gyaltsen K."/>
            <person name="Hafez N."/>
            <person name="Hagos B."/>
            <person name="Hall J."/>
            <person name="Henson C."/>
            <person name="Hollinger A."/>
            <person name="Honan T."/>
            <person name="Huard M.D."/>
            <person name="Hughes L."/>
            <person name="Hurhula B."/>
            <person name="Husby M.E."/>
            <person name="Kamat A."/>
            <person name="Kanga B."/>
            <person name="Kashin S."/>
            <person name="Khazanovich D."/>
            <person name="Kisner P."/>
            <person name="Lance K."/>
            <person name="Lara M."/>
            <person name="Lee W."/>
            <person name="Lennon N."/>
            <person name="Letendre F."/>
            <person name="LeVine R."/>
            <person name="Lipovsky A."/>
            <person name="Liu X."/>
            <person name="Liu J."/>
            <person name="Liu S."/>
            <person name="Lokyitsang T."/>
            <person name="Lokyitsang Y."/>
            <person name="Lubonja R."/>
            <person name="Lui A."/>
            <person name="MacDonald P."/>
            <person name="Magnisalis V."/>
            <person name="Maru K."/>
            <person name="Matthews C."/>
            <person name="McCusker W."/>
            <person name="McDonough S."/>
            <person name="Mehta T."/>
            <person name="Meldrim J."/>
            <person name="Meneus L."/>
            <person name="Mihai O."/>
            <person name="Mihalev A."/>
            <person name="Mihova T."/>
            <person name="Mittelman R."/>
            <person name="Mlenga V."/>
            <person name="Montmayeur A."/>
            <person name="Mulrain L."/>
            <person name="Navidi A."/>
            <person name="Naylor J."/>
            <person name="Negash T."/>
            <person name="Nguyen T."/>
            <person name="Nguyen N."/>
            <person name="Nicol R."/>
            <person name="Norbu C."/>
            <person name="Norbu N."/>
            <person name="Novod N."/>
            <person name="O'Neill B."/>
            <person name="Osman S."/>
            <person name="Markiewicz E."/>
            <person name="Oyono O.L."/>
            <person name="Patti C."/>
            <person name="Phunkhang P."/>
            <person name="Pierre F."/>
            <person name="Priest M."/>
            <person name="Raghuraman S."/>
            <person name="Rege F."/>
            <person name="Reyes R."/>
            <person name="Rise C."/>
            <person name="Rogov P."/>
            <person name="Ross K."/>
            <person name="Ryan E."/>
            <person name="Settipalli S."/>
            <person name="Shea T."/>
            <person name="Sherpa N."/>
            <person name="Shi L."/>
            <person name="Shih D."/>
            <person name="Sparrow T."/>
            <person name="Spaulding J."/>
            <person name="Stalker J."/>
            <person name="Stange-Thomann N."/>
            <person name="Stavropoulos S."/>
            <person name="Stone C."/>
            <person name="Strader C."/>
            <person name="Tesfaye S."/>
            <person name="Thomson T."/>
            <person name="Thoulutsang Y."/>
            <person name="Thoulutsang D."/>
            <person name="Topham K."/>
            <person name="Topping I."/>
            <person name="Tsamla T."/>
            <person name="Vassiliev H."/>
            <person name="Vo A."/>
            <person name="Wangchuk T."/>
            <person name="Wangdi T."/>
            <person name="Weiand M."/>
            <person name="Wilkinson J."/>
            <person name="Wilson A."/>
            <person name="Yadav S."/>
            <person name="Young G."/>
            <person name="Yu Q."/>
            <person name="Zembek L."/>
            <person name="Zhong D."/>
            <person name="Zimmer A."/>
            <person name="Zwirko Z."/>
            <person name="Jaffe D.B."/>
            <person name="Alvarez P."/>
            <person name="Brockman W."/>
            <person name="Butler J."/>
            <person name="Chin C."/>
            <person name="Gnerre S."/>
            <person name="Grabherr M."/>
            <person name="Kleber M."/>
            <person name="Mauceli E."/>
            <person name="MacCallum I."/>
        </authorList>
    </citation>
    <scope>NUCLEOTIDE SEQUENCE [LARGE SCALE GENOMIC DNA]</scope>
    <source>
        <strain evidence="6">Tucson 14024-0371.13</strain>
    </source>
</reference>
<evidence type="ECO:0000256" key="4">
    <source>
        <dbReference type="SAM" id="SignalP"/>
    </source>
</evidence>
<evidence type="ECO:0000256" key="3">
    <source>
        <dbReference type="ARBA" id="ARBA00060902"/>
    </source>
</evidence>
<dbReference type="HOGENOM" id="CLU_069908_0_2_1"/>
<dbReference type="GO" id="GO:0005615">
    <property type="term" value="C:extracellular space"/>
    <property type="evidence" value="ECO:0007669"/>
    <property type="project" value="TreeGrafter"/>
</dbReference>
<keyword evidence="6" id="KW-1185">Reference proteome</keyword>
<evidence type="ECO:0000256" key="2">
    <source>
        <dbReference type="ARBA" id="ARBA00023108"/>
    </source>
</evidence>
<name>B3LWI8_DROAN</name>
<organism evidence="5 6">
    <name type="scientific">Drosophila ananassae</name>
    <name type="common">Fruit fly</name>
    <dbReference type="NCBI Taxonomy" id="7217"/>
    <lineage>
        <taxon>Eukaryota</taxon>
        <taxon>Metazoa</taxon>
        <taxon>Ecdysozoa</taxon>
        <taxon>Arthropoda</taxon>
        <taxon>Hexapoda</taxon>
        <taxon>Insecta</taxon>
        <taxon>Pterygota</taxon>
        <taxon>Neoptera</taxon>
        <taxon>Endopterygota</taxon>
        <taxon>Diptera</taxon>
        <taxon>Brachycera</taxon>
        <taxon>Muscomorpha</taxon>
        <taxon>Ephydroidea</taxon>
        <taxon>Drosophilidae</taxon>
        <taxon>Drosophila</taxon>
        <taxon>Sophophora</taxon>
    </lineage>
</organism>
<protein>
    <recommendedName>
        <fullName evidence="7">Protein takeout</fullName>
    </recommendedName>
</protein>
<dbReference type="KEGG" id="dan:6500336"/>
<dbReference type="Pfam" id="PF06585">
    <property type="entry name" value="JHBP"/>
    <property type="match status" value="1"/>
</dbReference>
<dbReference type="STRING" id="7217.B3LWI8"/>
<proteinExistence type="inferred from homology"/>
<dbReference type="InParanoid" id="B3LWI8"/>
<dbReference type="FunFam" id="3.15.10.30:FF:000001">
    <property type="entry name" value="Takeout-like protein 1"/>
    <property type="match status" value="1"/>
</dbReference>
<dbReference type="InterPro" id="IPR038606">
    <property type="entry name" value="To_sf"/>
</dbReference>
<comment type="similarity">
    <text evidence="3">Belongs to the TO family.</text>
</comment>
<accession>B3LWI8</accession>
<sequence>MLLLRVCFVVLLAGLACSASNFPPELPRCHKGDTSCIINVSHMLIGKFARTGYPAAGFPQVEPFLVKRFDISDGRTGSLNLKLNFRDVNVEGLSGVKFDRAVGFGPDPATSKFEMYGSFPKIVLRGKYIADGRILILPIRGDGDAEIILHNPKFSVKFKPGTQQRNGRTFLSVDKLKVLVEPQKMNIKLANLFNGDQALGTNLNQFLNDNWVDVWSELHPSIHVAIAEIMKSVLSQLFKRFAYEDLFMED</sequence>
<dbReference type="Gene3D" id="3.15.10.30">
    <property type="entry name" value="Haemolymph juvenile hormone binding protein"/>
    <property type="match status" value="1"/>
</dbReference>
<dbReference type="PhylomeDB" id="B3LWI8"/>
<feature type="signal peptide" evidence="4">
    <location>
        <begin position="1"/>
        <end position="18"/>
    </location>
</feature>
<dbReference type="eggNOG" id="ENOG502SQ21">
    <property type="taxonomic scope" value="Eukaryota"/>
</dbReference>
<dbReference type="OrthoDB" id="8186595at2759"/>
<gene>
    <name evidence="5" type="primary">Dana\GF17552</name>
    <name evidence="5" type="synonym">dana_GLEANR_18815</name>
    <name evidence="5" type="ORF">GF17552</name>
</gene>
<keyword evidence="1 4" id="KW-0732">Signal</keyword>
<dbReference type="PANTHER" id="PTHR11008">
    <property type="entry name" value="PROTEIN TAKEOUT-LIKE PROTEIN"/>
    <property type="match status" value="1"/>
</dbReference>
<dbReference type="EMBL" id="CH902617">
    <property type="protein sequence ID" value="EDV41582.1"/>
    <property type="molecule type" value="Genomic_DNA"/>
</dbReference>
<dbReference type="AlphaFoldDB" id="B3LWI8"/>
<dbReference type="SMR" id="B3LWI8"/>
<dbReference type="SMART" id="SM00700">
    <property type="entry name" value="JHBP"/>
    <property type="match status" value="1"/>
</dbReference>
<feature type="chain" id="PRO_5002791801" description="Protein takeout" evidence="4">
    <location>
        <begin position="19"/>
        <end position="250"/>
    </location>
</feature>
<dbReference type="CTD" id="43035"/>
<dbReference type="Proteomes" id="UP000007801">
    <property type="component" value="Unassembled WGS sequence"/>
</dbReference>
<dbReference type="InterPro" id="IPR010562">
    <property type="entry name" value="Haemolymph_juvenile_hormone-bd"/>
</dbReference>
<evidence type="ECO:0000256" key="1">
    <source>
        <dbReference type="ARBA" id="ARBA00022729"/>
    </source>
</evidence>
<evidence type="ECO:0000313" key="5">
    <source>
        <dbReference type="EMBL" id="EDV41582.1"/>
    </source>
</evidence>
<dbReference type="PROSITE" id="PS51257">
    <property type="entry name" value="PROKAR_LIPOPROTEIN"/>
    <property type="match status" value="1"/>
</dbReference>
<dbReference type="GO" id="GO:0007623">
    <property type="term" value="P:circadian rhythm"/>
    <property type="evidence" value="ECO:0007669"/>
    <property type="project" value="UniProtKB-ARBA"/>
</dbReference>
<dbReference type="GeneID" id="6500336"/>
<evidence type="ECO:0008006" key="7">
    <source>
        <dbReference type="Google" id="ProtNLM"/>
    </source>
</evidence>
<dbReference type="OMA" id="CVALFCC"/>